<accession>A0A146G402</accession>
<dbReference type="PANTHER" id="PTHR31632:SF2">
    <property type="entry name" value="PLASMA MEMBRANE IRON PERMEASE"/>
    <property type="match status" value="1"/>
</dbReference>
<keyword evidence="7" id="KW-0732">Signal</keyword>
<dbReference type="AlphaFoldDB" id="A0A146G402"/>
<sequence>MRTLAKAVLLAGVLGLTVHSSRADVIDDVSTLQGVIDESLLDLHGNRWSSEDEARIQAARAAFLPDLTDPAAKAIWDKSENFSQADAAQSLGNLQARLQHVAALQMLAALSAGDVEKAREWRAIIKLPKYVSAVEGALALQRLGGEGIHREQVAQLLAKEYVLWQITRAREKSDALYRLVLDGRATPQLIASRSAEIEQLSLIPPSILALVGAKPPTQAPEVTSTQLVAAALAGNTDLPKLISEWRLALEAGYPNLLSAEDVQRRERIVLKLLRLIPMEYQSGVRDGEIIIPLEYREAKTFTIQAGQIVNELMPVWRQTKAEALNQYGSTLLAGFEKLESGINRKVALSEIESDVKEISSLLQKEFGLALKKAGTGADVVTETVLEIRALLGQSLAAAMDGQWRKAEQLRVDAYASFDLEIESRALPRDPQLAIKAEKAFLDGSPGRPGIKAALDSRAKGETLSGAYDHALDALDECAALVKVGLSPMAATISTVLIVSREGLEAVVILAALLAGLRGPENAGIRRRIGLGAWLALGASAGLFAASKTLLQGLSRYGETLEAVISVIAVIILLMVTNWVFHKYYWTGWNARLRDLSKAAQRKRATRWENLALMGVGFMTIFREGFETTLFMQSLILEAGMKAVSLGLLIGFLLIGTLGVAVFAIGAKLPYRKMLVVTGVLVIFVLFTFLGSTTRLFQTVGWLPVHPIPGLELPSWMGIWLGLYPTWEGILIPFATFAYVGGMWLFVKITARRAQAQAEEAGPDFRAAASH</sequence>
<evidence type="ECO:0000256" key="1">
    <source>
        <dbReference type="ARBA" id="ARBA00004141"/>
    </source>
</evidence>
<feature type="transmembrane region" description="Helical" evidence="6">
    <location>
        <begin position="562"/>
        <end position="585"/>
    </location>
</feature>
<evidence type="ECO:0000256" key="5">
    <source>
        <dbReference type="ARBA" id="ARBA00023136"/>
    </source>
</evidence>
<evidence type="ECO:0000256" key="2">
    <source>
        <dbReference type="ARBA" id="ARBA00008333"/>
    </source>
</evidence>
<dbReference type="PANTHER" id="PTHR31632">
    <property type="entry name" value="IRON TRANSPORTER FTH1"/>
    <property type="match status" value="1"/>
</dbReference>
<keyword evidence="9" id="KW-1185">Reference proteome</keyword>
<evidence type="ECO:0000313" key="8">
    <source>
        <dbReference type="EMBL" id="GAT31578.1"/>
    </source>
</evidence>
<dbReference type="Pfam" id="PF03239">
    <property type="entry name" value="FTR1"/>
    <property type="match status" value="1"/>
</dbReference>
<dbReference type="InterPro" id="IPR004923">
    <property type="entry name" value="FTR1/Fip1/EfeU"/>
</dbReference>
<keyword evidence="4 6" id="KW-1133">Transmembrane helix</keyword>
<dbReference type="RefSeq" id="WP_075077467.1">
    <property type="nucleotide sequence ID" value="NZ_BDCO01000001.1"/>
</dbReference>
<dbReference type="OrthoDB" id="8215804at2"/>
<proteinExistence type="inferred from homology"/>
<comment type="similarity">
    <text evidence="2">Belongs to the oxidase-dependent Fe transporter (OFeT) (TC 9.A.10.1) family.</text>
</comment>
<name>A0A146G402_TERSA</name>
<keyword evidence="3 6" id="KW-0812">Transmembrane</keyword>
<evidence type="ECO:0000313" key="9">
    <source>
        <dbReference type="Proteomes" id="UP000076023"/>
    </source>
</evidence>
<feature type="transmembrane region" description="Helical" evidence="6">
    <location>
        <begin position="495"/>
        <end position="516"/>
    </location>
</feature>
<feature type="transmembrane region" description="Helical" evidence="6">
    <location>
        <begin position="645"/>
        <end position="666"/>
    </location>
</feature>
<dbReference type="InParanoid" id="A0A146G402"/>
<comment type="subcellular location">
    <subcellularLocation>
        <location evidence="1">Membrane</location>
        <topology evidence="1">Multi-pass membrane protein</topology>
    </subcellularLocation>
</comment>
<feature type="transmembrane region" description="Helical" evidence="6">
    <location>
        <begin position="673"/>
        <end position="696"/>
    </location>
</feature>
<dbReference type="Proteomes" id="UP000076023">
    <property type="component" value="Unassembled WGS sequence"/>
</dbReference>
<evidence type="ECO:0000256" key="3">
    <source>
        <dbReference type="ARBA" id="ARBA00022692"/>
    </source>
</evidence>
<evidence type="ECO:0000256" key="4">
    <source>
        <dbReference type="ARBA" id="ARBA00022989"/>
    </source>
</evidence>
<dbReference type="GO" id="GO:0015093">
    <property type="term" value="F:ferrous iron transmembrane transporter activity"/>
    <property type="evidence" value="ECO:0007669"/>
    <property type="project" value="TreeGrafter"/>
</dbReference>
<feature type="transmembrane region" description="Helical" evidence="6">
    <location>
        <begin position="528"/>
        <end position="550"/>
    </location>
</feature>
<dbReference type="STRING" id="690879.TSACC_1129"/>
<reference evidence="9" key="1">
    <citation type="journal article" date="2017" name="Genome Announc.">
        <title>Draft Genome Sequence of Terrimicrobium sacchariphilum NM-5T, a Facultative Anaerobic Soil Bacterium of the Class Spartobacteria.</title>
        <authorList>
            <person name="Qiu Y.L."/>
            <person name="Tourlousse D.M."/>
            <person name="Matsuura N."/>
            <person name="Ohashi A."/>
            <person name="Sekiguchi Y."/>
        </authorList>
    </citation>
    <scope>NUCLEOTIDE SEQUENCE [LARGE SCALE GENOMIC DNA]</scope>
    <source>
        <strain evidence="9">NM-5</strain>
    </source>
</reference>
<feature type="transmembrane region" description="Helical" evidence="6">
    <location>
        <begin position="716"/>
        <end position="746"/>
    </location>
</feature>
<evidence type="ECO:0000256" key="7">
    <source>
        <dbReference type="SAM" id="SignalP"/>
    </source>
</evidence>
<feature type="chain" id="PRO_5007524365" evidence="7">
    <location>
        <begin position="24"/>
        <end position="770"/>
    </location>
</feature>
<feature type="transmembrane region" description="Helical" evidence="6">
    <location>
        <begin position="606"/>
        <end position="625"/>
    </location>
</feature>
<evidence type="ECO:0000256" key="6">
    <source>
        <dbReference type="SAM" id="Phobius"/>
    </source>
</evidence>
<feature type="signal peptide" evidence="7">
    <location>
        <begin position="1"/>
        <end position="23"/>
    </location>
</feature>
<dbReference type="EMBL" id="BDCO01000001">
    <property type="protein sequence ID" value="GAT31578.1"/>
    <property type="molecule type" value="Genomic_DNA"/>
</dbReference>
<protein>
    <submittedName>
        <fullName evidence="8">High-affinity iron transporter</fullName>
    </submittedName>
</protein>
<dbReference type="GO" id="GO:0033573">
    <property type="term" value="C:high-affinity iron permease complex"/>
    <property type="evidence" value="ECO:0007669"/>
    <property type="project" value="InterPro"/>
</dbReference>
<organism evidence="8 9">
    <name type="scientific">Terrimicrobium sacchariphilum</name>
    <dbReference type="NCBI Taxonomy" id="690879"/>
    <lineage>
        <taxon>Bacteria</taxon>
        <taxon>Pseudomonadati</taxon>
        <taxon>Verrucomicrobiota</taxon>
        <taxon>Terrimicrobiia</taxon>
        <taxon>Terrimicrobiales</taxon>
        <taxon>Terrimicrobiaceae</taxon>
        <taxon>Terrimicrobium</taxon>
    </lineage>
</organism>
<gene>
    <name evidence="8" type="ORF">TSACC_1129</name>
</gene>
<comment type="caution">
    <text evidence="8">The sequence shown here is derived from an EMBL/GenBank/DDBJ whole genome shotgun (WGS) entry which is preliminary data.</text>
</comment>
<keyword evidence="5 6" id="KW-0472">Membrane</keyword>